<dbReference type="EMBL" id="PKPP01006609">
    <property type="protein sequence ID" value="PWA55955.1"/>
    <property type="molecule type" value="Genomic_DNA"/>
</dbReference>
<gene>
    <name evidence="2" type="ORF">CTI12_AA421900</name>
</gene>
<evidence type="ECO:0000313" key="2">
    <source>
        <dbReference type="EMBL" id="PWA55955.1"/>
    </source>
</evidence>
<dbReference type="AlphaFoldDB" id="A0A2U1M3X3"/>
<proteinExistence type="predicted"/>
<evidence type="ECO:0000256" key="1">
    <source>
        <dbReference type="SAM" id="MobiDB-lite"/>
    </source>
</evidence>
<name>A0A2U1M3X3_ARTAN</name>
<organism evidence="2 3">
    <name type="scientific">Artemisia annua</name>
    <name type="common">Sweet wormwood</name>
    <dbReference type="NCBI Taxonomy" id="35608"/>
    <lineage>
        <taxon>Eukaryota</taxon>
        <taxon>Viridiplantae</taxon>
        <taxon>Streptophyta</taxon>
        <taxon>Embryophyta</taxon>
        <taxon>Tracheophyta</taxon>
        <taxon>Spermatophyta</taxon>
        <taxon>Magnoliopsida</taxon>
        <taxon>eudicotyledons</taxon>
        <taxon>Gunneridae</taxon>
        <taxon>Pentapetalae</taxon>
        <taxon>asterids</taxon>
        <taxon>campanulids</taxon>
        <taxon>Asterales</taxon>
        <taxon>Asteraceae</taxon>
        <taxon>Asteroideae</taxon>
        <taxon>Anthemideae</taxon>
        <taxon>Artemisiinae</taxon>
        <taxon>Artemisia</taxon>
    </lineage>
</organism>
<dbReference type="PANTHER" id="PTHR45749">
    <property type="match status" value="1"/>
</dbReference>
<protein>
    <submittedName>
        <fullName evidence="2">Uncharacterized protein</fullName>
    </submittedName>
</protein>
<accession>A0A2U1M3X3</accession>
<sequence length="133" mass="15846">MSKKGIKRTIDYFYKPKVQKEDVHETQPNDQQDVNENHVNESPRVNLKKMFVIQQRAFSAMKIVKTRLRTRMSDDYLKHCLIIYLEREISDTFTTDMIIDAFNSNKKRRVKLQMAKAQVKSSHVSDDETEWHL</sequence>
<reference evidence="2 3" key="1">
    <citation type="journal article" date="2018" name="Mol. Plant">
        <title>The genome of Artemisia annua provides insight into the evolution of Asteraceae family and artemisinin biosynthesis.</title>
        <authorList>
            <person name="Shen Q."/>
            <person name="Zhang L."/>
            <person name="Liao Z."/>
            <person name="Wang S."/>
            <person name="Yan T."/>
            <person name="Shi P."/>
            <person name="Liu M."/>
            <person name="Fu X."/>
            <person name="Pan Q."/>
            <person name="Wang Y."/>
            <person name="Lv Z."/>
            <person name="Lu X."/>
            <person name="Zhang F."/>
            <person name="Jiang W."/>
            <person name="Ma Y."/>
            <person name="Chen M."/>
            <person name="Hao X."/>
            <person name="Li L."/>
            <person name="Tang Y."/>
            <person name="Lv G."/>
            <person name="Zhou Y."/>
            <person name="Sun X."/>
            <person name="Brodelius P.E."/>
            <person name="Rose J.K.C."/>
            <person name="Tang K."/>
        </authorList>
    </citation>
    <scope>NUCLEOTIDE SEQUENCE [LARGE SCALE GENOMIC DNA]</scope>
    <source>
        <strain evidence="3">cv. Huhao1</strain>
        <tissue evidence="2">Leaf</tissue>
    </source>
</reference>
<feature type="region of interest" description="Disordered" evidence="1">
    <location>
        <begin position="19"/>
        <end position="40"/>
    </location>
</feature>
<dbReference type="PANTHER" id="PTHR45749:SF37">
    <property type="entry name" value="OS05G0311600 PROTEIN"/>
    <property type="match status" value="1"/>
</dbReference>
<keyword evidence="3" id="KW-1185">Reference proteome</keyword>
<comment type="caution">
    <text evidence="2">The sequence shown here is derived from an EMBL/GenBank/DDBJ whole genome shotgun (WGS) entry which is preliminary data.</text>
</comment>
<dbReference type="Proteomes" id="UP000245207">
    <property type="component" value="Unassembled WGS sequence"/>
</dbReference>
<evidence type="ECO:0000313" key="3">
    <source>
        <dbReference type="Proteomes" id="UP000245207"/>
    </source>
</evidence>
<dbReference type="OrthoDB" id="118159at2759"/>